<dbReference type="RefSeq" id="WP_142358870.1">
    <property type="nucleotide sequence ID" value="NZ_NCVK01000025.1"/>
</dbReference>
<sequence length="1390" mass="147937">MFFRRQKGEYRETDRVTRFKLIKSGKHWLRASTSQFGLFKVLRGGVDAAQVTTEVIEEQSANTLTGLDILKGIAAAGTVLGGAVATQTTVYANDALEKTVESNQTLANTDTVTLGTVKDQEGAQADSLSVSVSQSQSLSEEASKNASKHLSESESQSVSTSTSASVSASTSASTSAVASASASTSALTSASQSQAGVTSELAKPATSETASNKETSVRKEDTANTTADAALSKVITESLASLQAVENRLSQITSTTSSLVDTTTTAAVATTVSAESNKKAQEDRKRLSKISASMGEYLAKSIGLPNTESAVAKVNAAVTAIEEALKNPNADLTAVIKQARTAEASIANAVQRATNGKRSALNGRQMERGVSFREVAPENRDPNFLTASVGYVVKDTEANDHNSKANIYKAGTYLYATEGRTGNGKTPGAANTATRVLVQNIGGQVLMTATRTGTTTQWEVTFNNDGQPHDNPYFYFTVPKGHTITHMEVWQKDRQETPWNLLGSSDGNGAFLKNSKSEFLLAAIGNANNNQGGAYYDNVAGVGPSGVGRGSLTSLRDFAFNNEEVFYQTDKISDTIKKAGDFAFSSIEDATANVYALHPKGSARLEGYKIKYTTTSPENTNDFYMAGFRSLENSRHRNYLQMNGSPERYWLQLKPGIPSAFLKWGAGVGSLAPDDISKIANVYDKVTGQKTSLASGNTTYEIVGVTKDSNAIKYDTANKRRDIGGIELTKGEYKLSARNSNGTSYNLPFKIVTLSDVYEPVINQSKTNGQVLQGQVVPAASVIQKFDDKSSTIPGFVKPDDLNDYKNSVNNRGGGPEVIPTTTPITSGVATEEKLHVQRVEWVGGSDKIGSGIGENMAVKARMDGKEVYLSVPDNMDISRLGTNLSEQDKQAILAHNGLQGKAQITGTKIGLSKQLRTIYKDNVGGDSVDVSEVFFENVTKATATAPRVDPKNDGSVVVSPVTDNDKVNISYTPTNANTPTHITIKKSGTTWENSDPLPAGVTLDKSTGNVTISEEAVKDKTDVTATSYNFNSDGATTTATAKAPYQAKSDRFYAVEGENSTQLNPRDFVVDGNGGALPSTTTVTWKNGTLDLSTPGQKKAILLVTKGSDTKEVEYSYTVLKKVKAKTENGVTGKFFAFKGTQGSGLSRVDGGWANPYGRNIEGYTNLNDLKAESDVKWSYKYQLNGTGPEKTTAVGKETFGEVWYTTKEESRWADPISHKTTYTVTAVYPTGRFGAASTNDQALTSETTFEYTVVDPVAKQEYVTTVGNTGPLTEIINDPGKAIKNSRDGVPIPNGPGEATTTTYRWVSAPGASTVSTPGIKKADVTVTLPKGAQTRDNSSDTVPVTIKVIPNPPQISDDQVTNTGGLPNKGITVTNALPGASVTLTIG</sequence>
<dbReference type="InterPro" id="IPR022263">
    <property type="entry name" value="KxYKxGKxW"/>
</dbReference>
<dbReference type="NCBIfam" id="TIGR03715">
    <property type="entry name" value="KxYKxGKxW"/>
    <property type="match status" value="1"/>
</dbReference>
<dbReference type="Pfam" id="PF19258">
    <property type="entry name" value="KxYKxGKxW_sig"/>
    <property type="match status" value="1"/>
</dbReference>
<accession>A0A1X1KQ35</accession>
<name>A0A1X1KQ35_STRMT</name>
<dbReference type="EMBL" id="NCVK01000025">
    <property type="protein sequence ID" value="ORP01541.1"/>
    <property type="molecule type" value="Genomic_DNA"/>
</dbReference>
<dbReference type="Proteomes" id="UP000193517">
    <property type="component" value="Unassembled WGS sequence"/>
</dbReference>
<reference evidence="3 4" key="1">
    <citation type="journal article" date="2016" name="Eur. J. Clin. Microbiol. Infect. Dis.">
        <title>Whole genome sequencing as a tool for phylogenetic analysis of clinical strains of Mitis group streptococci.</title>
        <authorList>
            <person name="Rasmussen L.H."/>
            <person name="Dargis R."/>
            <person name="Hojholt K."/>
            <person name="Christensen J.J."/>
            <person name="Skovgaard O."/>
            <person name="Justesen U.S."/>
            <person name="Rosenvinge F.S."/>
            <person name="Moser C."/>
            <person name="Lukjancenko O."/>
            <person name="Rasmussen S."/>
            <person name="Nielsen X.C."/>
        </authorList>
    </citation>
    <scope>NUCLEOTIDE SEQUENCE [LARGE SCALE GENOMIC DNA]</scope>
    <source>
        <strain evidence="3 4">OD_317805_11</strain>
    </source>
</reference>
<evidence type="ECO:0000313" key="4">
    <source>
        <dbReference type="Proteomes" id="UP000193517"/>
    </source>
</evidence>
<dbReference type="NCBIfam" id="TIGR04224">
    <property type="entry name" value="ser_adhes_Nterm"/>
    <property type="match status" value="1"/>
</dbReference>
<evidence type="ECO:0000256" key="1">
    <source>
        <dbReference type="ARBA" id="ARBA00022729"/>
    </source>
</evidence>
<keyword evidence="1" id="KW-0732">Signal</keyword>
<feature type="compositionally biased region" description="Low complexity" evidence="2">
    <location>
        <begin position="153"/>
        <end position="167"/>
    </location>
</feature>
<organism evidence="3 4">
    <name type="scientific">Streptococcus mitis</name>
    <dbReference type="NCBI Taxonomy" id="28037"/>
    <lineage>
        <taxon>Bacteria</taxon>
        <taxon>Bacillati</taxon>
        <taxon>Bacillota</taxon>
        <taxon>Bacilli</taxon>
        <taxon>Lactobacillales</taxon>
        <taxon>Streptococcaceae</taxon>
        <taxon>Streptococcus</taxon>
        <taxon>Streptococcus mitis group</taxon>
    </lineage>
</organism>
<proteinExistence type="predicted"/>
<evidence type="ECO:0000313" key="3">
    <source>
        <dbReference type="EMBL" id="ORP01541.1"/>
    </source>
</evidence>
<protein>
    <submittedName>
        <fullName evidence="3">Uncharacterized protein</fullName>
    </submittedName>
</protein>
<evidence type="ECO:0000256" key="2">
    <source>
        <dbReference type="SAM" id="MobiDB-lite"/>
    </source>
</evidence>
<gene>
    <name evidence="3" type="ORF">B7695_06065</name>
</gene>
<dbReference type="OrthoDB" id="2216546at2"/>
<comment type="caution">
    <text evidence="3">The sequence shown here is derived from an EMBL/GenBank/DDBJ whole genome shotgun (WGS) entry which is preliminary data.</text>
</comment>
<feature type="non-terminal residue" evidence="3">
    <location>
        <position position="1390"/>
    </location>
</feature>
<feature type="region of interest" description="Disordered" evidence="2">
    <location>
        <begin position="189"/>
        <end position="224"/>
    </location>
</feature>
<dbReference type="InterPro" id="IPR026465">
    <property type="entry name" value="Ser_adhes_glycop_N"/>
</dbReference>
<feature type="region of interest" description="Disordered" evidence="2">
    <location>
        <begin position="123"/>
        <end position="167"/>
    </location>
</feature>
<feature type="compositionally biased region" description="Low complexity" evidence="2">
    <location>
        <begin position="127"/>
        <end position="139"/>
    </location>
</feature>